<evidence type="ECO:0000313" key="2">
    <source>
        <dbReference type="Proteomes" id="UP000536442"/>
    </source>
</evidence>
<dbReference type="EMBL" id="JABEVQ010000006">
    <property type="protein sequence ID" value="NWN92272.1"/>
    <property type="molecule type" value="Genomic_DNA"/>
</dbReference>
<dbReference type="Pfam" id="PF09669">
    <property type="entry name" value="Phage_pRha"/>
    <property type="match status" value="1"/>
</dbReference>
<comment type="caution">
    <text evidence="1">The sequence shown here is derived from an EMBL/GenBank/DDBJ whole genome shotgun (WGS) entry which is preliminary data.</text>
</comment>
<name>A0A851HYD2_9GAMM</name>
<evidence type="ECO:0000313" key="1">
    <source>
        <dbReference type="EMBL" id="NWN92272.1"/>
    </source>
</evidence>
<organism evidence="1 2">
    <name type="scientific">Marinobacter adhaerens</name>
    <dbReference type="NCBI Taxonomy" id="1033846"/>
    <lineage>
        <taxon>Bacteria</taxon>
        <taxon>Pseudomonadati</taxon>
        <taxon>Pseudomonadota</taxon>
        <taxon>Gammaproteobacteria</taxon>
        <taxon>Pseudomonadales</taxon>
        <taxon>Marinobacteraceae</taxon>
        <taxon>Marinobacter</taxon>
    </lineage>
</organism>
<gene>
    <name evidence="1" type="ORF">HLV39_12300</name>
</gene>
<proteinExistence type="predicted"/>
<dbReference type="InterPro" id="IPR014054">
    <property type="entry name" value="Phage_regulatory_Rha"/>
</dbReference>
<dbReference type="AlphaFoldDB" id="A0A851HYD2"/>
<accession>A0A851HYD2</accession>
<reference evidence="1 2" key="1">
    <citation type="submission" date="2020-03" db="EMBL/GenBank/DDBJ databases">
        <title>Metagenomic, metatranscriptomic, and metabolomic analyses revealed the key microbes and metabolic features during the fermentation of ganjang, Korean traditional soy sauce.</title>
        <authorList>
            <person name="Chun B.H."/>
            <person name="Jeon C.O."/>
        </authorList>
    </citation>
    <scope>NUCLEOTIDE SEQUENCE [LARGE SCALE GENOMIC DNA]</scope>
    <source>
        <strain evidence="1 2">KG14</strain>
    </source>
</reference>
<sequence length="233" mass="26580">MSTREIARLVESRHTDVCRAVERLMAKSVISGYAPTAYTHEQNGQQYSEYLVGKRDSYVIVAQLSPEFTARLVDRWQELEANRAPALPQTLPEALRMAADMAERNAQLEVVASEQAETIENLQNLFVEGMTPAQFVKGLNGVNCMAINQLLAERNWLFREGGHWRVGSYARDKYLTEQQTQITPRNAEPFVQFKPILLRKGATAIYKLYLKRELVMKSTWNGEFTHDSIQKVA</sequence>
<protein>
    <submittedName>
        <fullName evidence="1">Rha family transcriptional regulator</fullName>
    </submittedName>
</protein>
<dbReference type="Proteomes" id="UP000536442">
    <property type="component" value="Unassembled WGS sequence"/>
</dbReference>
<keyword evidence="2" id="KW-1185">Reference proteome</keyword>